<reference evidence="1 2" key="1">
    <citation type="submission" date="2024-01" db="EMBL/GenBank/DDBJ databases">
        <title>Maribacter spp. originated from different algae showed divergent polysaccharides utilization ability.</title>
        <authorList>
            <person name="Wang H."/>
            <person name="Wu Y."/>
        </authorList>
    </citation>
    <scope>NUCLEOTIDE SEQUENCE [LARGE SCALE GENOMIC DNA]</scope>
    <source>
        <strain evidence="1 2">PR1</strain>
    </source>
</reference>
<dbReference type="SUPFAM" id="SSF109854">
    <property type="entry name" value="DinB/YfiT-like putative metalloenzymes"/>
    <property type="match status" value="1"/>
</dbReference>
<sequence length="171" mass="20249">MGIKNFNDTIDIWIEELSRFSIEQLKIKPDDKSWSLGQLYEHLIEETNWYNGQIEKTLGNEKNIEKETSDAAIILFKRGSFENKQFRGDPLISENIQQPTKTSTLKLQLEQLKKNTNDIWTTISNTSKYGKSEHPGIGFLNCFEWIQYSEMHMRHHLKQKKRIEKFLRSLQ</sequence>
<comment type="caution">
    <text evidence="1">The sequence shown here is derived from an EMBL/GenBank/DDBJ whole genome shotgun (WGS) entry which is preliminary data.</text>
</comment>
<dbReference type="EMBL" id="JAZDDG010000015">
    <property type="protein sequence ID" value="MEE1978512.1"/>
    <property type="molecule type" value="Genomic_DNA"/>
</dbReference>
<gene>
    <name evidence="1" type="ORF">V1I91_20720</name>
</gene>
<dbReference type="RefSeq" id="WP_272653158.1">
    <property type="nucleotide sequence ID" value="NZ_JAZDDG010000015.1"/>
</dbReference>
<name>A0ABU7IZU5_9FLAO</name>
<organism evidence="1 2">
    <name type="scientific">Maribacter cobaltidurans</name>
    <dbReference type="NCBI Taxonomy" id="1178778"/>
    <lineage>
        <taxon>Bacteria</taxon>
        <taxon>Pseudomonadati</taxon>
        <taxon>Bacteroidota</taxon>
        <taxon>Flavobacteriia</taxon>
        <taxon>Flavobacteriales</taxon>
        <taxon>Flavobacteriaceae</taxon>
        <taxon>Maribacter</taxon>
    </lineage>
</organism>
<dbReference type="Proteomes" id="UP001356308">
    <property type="component" value="Unassembled WGS sequence"/>
</dbReference>
<dbReference type="Gene3D" id="1.20.120.450">
    <property type="entry name" value="dinb family like domain"/>
    <property type="match status" value="1"/>
</dbReference>
<accession>A0ABU7IZU5</accession>
<evidence type="ECO:0000313" key="2">
    <source>
        <dbReference type="Proteomes" id="UP001356308"/>
    </source>
</evidence>
<protein>
    <submittedName>
        <fullName evidence="1">DinB family protein</fullName>
    </submittedName>
</protein>
<evidence type="ECO:0000313" key="1">
    <source>
        <dbReference type="EMBL" id="MEE1978512.1"/>
    </source>
</evidence>
<dbReference type="InterPro" id="IPR034660">
    <property type="entry name" value="DinB/YfiT-like"/>
</dbReference>
<proteinExistence type="predicted"/>
<keyword evidence="2" id="KW-1185">Reference proteome</keyword>